<dbReference type="PANTHER" id="PTHR19288">
    <property type="entry name" value="4-NITROPHENYLPHOSPHATASE-RELATED"/>
    <property type="match status" value="1"/>
</dbReference>
<dbReference type="Pfam" id="PF13344">
    <property type="entry name" value="Hydrolase_6"/>
    <property type="match status" value="1"/>
</dbReference>
<feature type="active site" description="Proton donor" evidence="6">
    <location>
        <position position="31"/>
    </location>
</feature>
<dbReference type="GO" id="GO:0008967">
    <property type="term" value="F:phosphoglycolate phosphatase activity"/>
    <property type="evidence" value="ECO:0007669"/>
    <property type="project" value="TreeGrafter"/>
</dbReference>
<comment type="catalytic activity">
    <reaction evidence="2 5">
        <text>4-nitrophenyl phosphate + H2O = 4-nitrophenol + phosphate + H(+)</text>
        <dbReference type="Rhea" id="RHEA:21664"/>
        <dbReference type="ChEBI" id="CHEBI:15377"/>
        <dbReference type="ChEBI" id="CHEBI:15378"/>
        <dbReference type="ChEBI" id="CHEBI:43474"/>
        <dbReference type="ChEBI" id="CHEBI:57917"/>
        <dbReference type="ChEBI" id="CHEBI:61146"/>
        <dbReference type="EC" id="3.1.3.41"/>
    </reaction>
</comment>
<dbReference type="STRING" id="4955.A0A1G4MJM1"/>
<dbReference type="FunFam" id="3.40.50.1000:FF:000039">
    <property type="entry name" value="Phosphoglycolate phosphatase"/>
    <property type="match status" value="1"/>
</dbReference>
<reference evidence="9 10" key="1">
    <citation type="submission" date="2016-03" db="EMBL/GenBank/DDBJ databases">
        <authorList>
            <person name="Devillers H."/>
        </authorList>
    </citation>
    <scope>NUCLEOTIDE SEQUENCE [LARGE SCALE GENOMIC DNA]</scope>
    <source>
        <strain evidence="9">CBS 6772</strain>
    </source>
</reference>
<dbReference type="GO" id="GO:0005737">
    <property type="term" value="C:cytoplasm"/>
    <property type="evidence" value="ECO:0007669"/>
    <property type="project" value="TreeGrafter"/>
</dbReference>
<dbReference type="AlphaFoldDB" id="A0A1G4MJM1"/>
<accession>A0A1G4MJM1</accession>
<dbReference type="GO" id="GO:0004035">
    <property type="term" value="F:alkaline phosphatase activity"/>
    <property type="evidence" value="ECO:0007669"/>
    <property type="project" value="TreeGrafter"/>
</dbReference>
<dbReference type="EMBL" id="LT598491">
    <property type="protein sequence ID" value="SCW03949.1"/>
    <property type="molecule type" value="Genomic_DNA"/>
</dbReference>
<dbReference type="Proteomes" id="UP000190831">
    <property type="component" value="Chromosome H"/>
</dbReference>
<evidence type="ECO:0000256" key="4">
    <source>
        <dbReference type="ARBA" id="ARBA00069197"/>
    </source>
</evidence>
<dbReference type="InterPro" id="IPR023214">
    <property type="entry name" value="HAD_sf"/>
</dbReference>
<keyword evidence="8" id="KW-0460">Magnesium</keyword>
<evidence type="ECO:0000256" key="6">
    <source>
        <dbReference type="PIRSR" id="PIRSR000915-1"/>
    </source>
</evidence>
<evidence type="ECO:0000256" key="5">
    <source>
        <dbReference type="PIRNR" id="PIRNR000915"/>
    </source>
</evidence>
<feature type="binding site" evidence="8">
    <location>
        <position position="29"/>
    </location>
    <ligand>
        <name>Mg(2+)</name>
        <dbReference type="ChEBI" id="CHEBI:18420"/>
    </ligand>
</feature>
<keyword evidence="1 5" id="KW-0378">Hydrolase</keyword>
<feature type="binding site" evidence="7">
    <location>
        <position position="228"/>
    </location>
    <ligand>
        <name>substrate</name>
    </ligand>
</feature>
<dbReference type="OMA" id="PPMHRET"/>
<protein>
    <recommendedName>
        <fullName evidence="4 5">4-nitrophenylphosphatase</fullName>
        <shortName evidence="5">PNPPase</shortName>
        <ecNumber evidence="3 5">3.1.3.41</ecNumber>
    </recommendedName>
</protein>
<feature type="binding site" evidence="8">
    <location>
        <position position="253"/>
    </location>
    <ligand>
        <name>Mg(2+)</name>
        <dbReference type="ChEBI" id="CHEBI:18420"/>
    </ligand>
</feature>
<proteinExistence type="predicted"/>
<dbReference type="NCBIfam" id="TIGR01452">
    <property type="entry name" value="PGP_euk"/>
    <property type="match status" value="1"/>
</dbReference>
<dbReference type="Gene3D" id="3.40.50.1000">
    <property type="entry name" value="HAD superfamily/HAD-like"/>
    <property type="match status" value="2"/>
</dbReference>
<feature type="binding site" evidence="8">
    <location>
        <position position="31"/>
    </location>
    <ligand>
        <name>Mg(2+)</name>
        <dbReference type="ChEBI" id="CHEBI:18420"/>
    </ligand>
</feature>
<evidence type="ECO:0000256" key="7">
    <source>
        <dbReference type="PIRSR" id="PIRSR000915-2"/>
    </source>
</evidence>
<dbReference type="InterPro" id="IPR006357">
    <property type="entry name" value="HAD-SF_hydro_IIA"/>
</dbReference>
<dbReference type="PANTHER" id="PTHR19288:SF46">
    <property type="entry name" value="HALOACID DEHALOGENASE-LIKE HYDROLASE DOMAIN-CONTAINING PROTEIN 2"/>
    <property type="match status" value="1"/>
</dbReference>
<keyword evidence="8" id="KW-0479">Metal-binding</keyword>
<dbReference type="NCBIfam" id="TIGR01460">
    <property type="entry name" value="HAD-SF-IIA"/>
    <property type="match status" value="1"/>
</dbReference>
<evidence type="ECO:0000256" key="1">
    <source>
        <dbReference type="ARBA" id="ARBA00022801"/>
    </source>
</evidence>
<evidence type="ECO:0000313" key="9">
    <source>
        <dbReference type="EMBL" id="SCW03949.1"/>
    </source>
</evidence>
<name>A0A1G4MJM1_LACFM</name>
<organism evidence="9 10">
    <name type="scientific">Lachancea fermentati</name>
    <name type="common">Zygosaccharomyces fermentati</name>
    <dbReference type="NCBI Taxonomy" id="4955"/>
    <lineage>
        <taxon>Eukaryota</taxon>
        <taxon>Fungi</taxon>
        <taxon>Dikarya</taxon>
        <taxon>Ascomycota</taxon>
        <taxon>Saccharomycotina</taxon>
        <taxon>Saccharomycetes</taxon>
        <taxon>Saccharomycetales</taxon>
        <taxon>Saccharomycetaceae</taxon>
        <taxon>Lachancea</taxon>
    </lineage>
</organism>
<comment type="cofactor">
    <cofactor evidence="8">
        <name>Mg(2+)</name>
        <dbReference type="ChEBI" id="CHEBI:18420"/>
    </cofactor>
    <text evidence="8">Divalent metal ions. Mg(2+) is the most effective.</text>
</comment>
<dbReference type="OrthoDB" id="413953at2759"/>
<evidence type="ECO:0000256" key="8">
    <source>
        <dbReference type="PIRSR" id="PIRSR000915-3"/>
    </source>
</evidence>
<dbReference type="SUPFAM" id="SSF56784">
    <property type="entry name" value="HAD-like"/>
    <property type="match status" value="1"/>
</dbReference>
<dbReference type="GO" id="GO:0046872">
    <property type="term" value="F:metal ion binding"/>
    <property type="evidence" value="ECO:0007669"/>
    <property type="project" value="UniProtKB-KW"/>
</dbReference>
<dbReference type="PIRSF" id="PIRSF000915">
    <property type="entry name" value="PGP-type_phosphatase"/>
    <property type="match status" value="1"/>
</dbReference>
<dbReference type="EC" id="3.1.3.41" evidence="3 5"/>
<evidence type="ECO:0000256" key="3">
    <source>
        <dbReference type="ARBA" id="ARBA00066659"/>
    </source>
</evidence>
<dbReference type="Pfam" id="PF13242">
    <property type="entry name" value="Hydrolase_like"/>
    <property type="match status" value="1"/>
</dbReference>
<evidence type="ECO:0000256" key="2">
    <source>
        <dbReference type="ARBA" id="ARBA00050247"/>
    </source>
</evidence>
<sequence length="307" mass="33683">MTGSTAPIKITTKEIAQDFLNQYDTFLFDCDGVLWLGKHLLPLITETLDLLTSLGKTLYFVTNNSTKSRAAYTKKFASFGITVKEDQIFTSGYASALHVRDSLKLTPGEDKIWVFGESGITEELALMGYESLGCDDPRLDEPFDIATSPFIINGLDPKVKCVIAGLDTKVNYHRLAITLQYLQQPSVEFVATNIDSTFPNKGYILPGAGSMIESVAYASGRTPAACGKPNPNMLNAIVKAKNLDRSKCCMVGDRLNTDIRFGVEGQLGTLLVLTGIETEERVLNTAGDHPRPKYFAEKLGDLYELTN</sequence>
<evidence type="ECO:0000313" key="10">
    <source>
        <dbReference type="Proteomes" id="UP000190831"/>
    </source>
</evidence>
<dbReference type="InterPro" id="IPR036412">
    <property type="entry name" value="HAD-like_sf"/>
</dbReference>
<feature type="active site" description="Nucleophile" evidence="6">
    <location>
        <position position="29"/>
    </location>
</feature>
<keyword evidence="10" id="KW-1185">Reference proteome</keyword>
<dbReference type="InterPro" id="IPR006349">
    <property type="entry name" value="PGP_euk"/>
</dbReference>
<gene>
    <name evidence="9" type="ORF">LAFE_0H02608G</name>
</gene>